<keyword evidence="2" id="KW-1185">Reference proteome</keyword>
<proteinExistence type="predicted"/>
<comment type="caution">
    <text evidence="1">The sequence shown here is derived from an EMBL/GenBank/DDBJ whole genome shotgun (WGS) entry which is preliminary data.</text>
</comment>
<protein>
    <submittedName>
        <fullName evidence="1">Uncharacterized protein</fullName>
    </submittedName>
</protein>
<accession>A0ABN9V5E5</accession>
<dbReference type="InterPro" id="IPR035919">
    <property type="entry name" value="EAL_sf"/>
</dbReference>
<sequence length="477" mass="52748">MAPARREPDQTMALLNQRQLFEAVTNTCPDVLTRSVYQPMQLAQPLFKMPLQEKRELFVAALRGMLKDIGDGRSPAEVAYATDESGRLFSFGLQPMWEVREDKGQSRLVGLESLLALHTASWGVGIVVDVLDDLLDTDIDLYLQFKGLEVQAALDSLETFPSLPPISVNVRPSEWLLPEVQSLVLDATRRAPGRIVFELTEYTQDLHFKRLFGEQGSLSQRLTRTLLPVLRRMREAGVKLLADDLLPFSVYCFDGEASCRKGHRLIDHHATESSMMLSSEWSAVFHGVKISLDWVIHAMSLGKQTGAAFASVPIYAKNIKDNPGHVAAVTGKPVSDEGVETSSALRDLQKAARVELQAALQEVRRHRFDILPVLEATLLPAHIAEWGLEGAAKEQGGMFFEARFPPAWFSATRIFTFTALFISLLSPCAVWCDHQSVDVRHGRSQSAASQQPAASTLAELGCGRPLVAASRPHRCAL</sequence>
<dbReference type="Proteomes" id="UP001189429">
    <property type="component" value="Unassembled WGS sequence"/>
</dbReference>
<gene>
    <name evidence="1" type="ORF">PCOR1329_LOCUS54724</name>
</gene>
<name>A0ABN9V5E5_9DINO</name>
<dbReference type="EMBL" id="CAUYUJ010016693">
    <property type="protein sequence ID" value="CAK0867902.1"/>
    <property type="molecule type" value="Genomic_DNA"/>
</dbReference>
<dbReference type="Gene3D" id="3.20.20.450">
    <property type="entry name" value="EAL domain"/>
    <property type="match status" value="1"/>
</dbReference>
<evidence type="ECO:0000313" key="1">
    <source>
        <dbReference type="EMBL" id="CAK0867902.1"/>
    </source>
</evidence>
<dbReference type="SUPFAM" id="SSF141868">
    <property type="entry name" value="EAL domain-like"/>
    <property type="match status" value="1"/>
</dbReference>
<evidence type="ECO:0000313" key="2">
    <source>
        <dbReference type="Proteomes" id="UP001189429"/>
    </source>
</evidence>
<organism evidence="1 2">
    <name type="scientific">Prorocentrum cordatum</name>
    <dbReference type="NCBI Taxonomy" id="2364126"/>
    <lineage>
        <taxon>Eukaryota</taxon>
        <taxon>Sar</taxon>
        <taxon>Alveolata</taxon>
        <taxon>Dinophyceae</taxon>
        <taxon>Prorocentrales</taxon>
        <taxon>Prorocentraceae</taxon>
        <taxon>Prorocentrum</taxon>
    </lineage>
</organism>
<reference evidence="1" key="1">
    <citation type="submission" date="2023-10" db="EMBL/GenBank/DDBJ databases">
        <authorList>
            <person name="Chen Y."/>
            <person name="Shah S."/>
            <person name="Dougan E. K."/>
            <person name="Thang M."/>
            <person name="Chan C."/>
        </authorList>
    </citation>
    <scope>NUCLEOTIDE SEQUENCE [LARGE SCALE GENOMIC DNA]</scope>
</reference>